<dbReference type="SUPFAM" id="SSF54277">
    <property type="entry name" value="CAD &amp; PB1 domains"/>
    <property type="match status" value="1"/>
</dbReference>
<dbReference type="Pfam" id="PF00569">
    <property type="entry name" value="ZZ"/>
    <property type="match status" value="3"/>
</dbReference>
<dbReference type="PROSITE" id="PS50135">
    <property type="entry name" value="ZF_ZZ_2"/>
    <property type="match status" value="1"/>
</dbReference>
<dbReference type="Proteomes" id="UP001218218">
    <property type="component" value="Unassembled WGS sequence"/>
</dbReference>
<evidence type="ECO:0000256" key="2">
    <source>
        <dbReference type="ARBA" id="ARBA00022771"/>
    </source>
</evidence>
<dbReference type="Gene3D" id="3.30.60.90">
    <property type="match status" value="3"/>
</dbReference>
<dbReference type="EMBL" id="JARIHO010000089">
    <property type="protein sequence ID" value="KAJ7307053.1"/>
    <property type="molecule type" value="Genomic_DNA"/>
</dbReference>
<feature type="domain" description="PB1" evidence="7">
    <location>
        <begin position="4"/>
        <end position="84"/>
    </location>
</feature>
<dbReference type="PROSITE" id="PS51745">
    <property type="entry name" value="PB1"/>
    <property type="match status" value="1"/>
</dbReference>
<keyword evidence="1" id="KW-0479">Metal-binding</keyword>
<dbReference type="GO" id="GO:0044753">
    <property type="term" value="C:amphisome"/>
    <property type="evidence" value="ECO:0007669"/>
    <property type="project" value="TreeGrafter"/>
</dbReference>
<evidence type="ECO:0000313" key="9">
    <source>
        <dbReference type="Proteomes" id="UP001218218"/>
    </source>
</evidence>
<dbReference type="GO" id="GO:0070530">
    <property type="term" value="F:K63-linked polyubiquitin modification-dependent protein binding"/>
    <property type="evidence" value="ECO:0007669"/>
    <property type="project" value="TreeGrafter"/>
</dbReference>
<comment type="caution">
    <text evidence="8">The sequence shown here is derived from an EMBL/GenBank/DDBJ whole genome shotgun (WGS) entry which is preliminary data.</text>
</comment>
<protein>
    <submittedName>
        <fullName evidence="8">Uncharacterized protein</fullName>
    </submittedName>
</protein>
<evidence type="ECO:0000313" key="8">
    <source>
        <dbReference type="EMBL" id="KAJ7307053.1"/>
    </source>
</evidence>
<evidence type="ECO:0000256" key="3">
    <source>
        <dbReference type="ARBA" id="ARBA00022833"/>
    </source>
</evidence>
<feature type="compositionally biased region" description="Low complexity" evidence="5">
    <location>
        <begin position="356"/>
        <end position="369"/>
    </location>
</feature>
<dbReference type="GO" id="GO:0007032">
    <property type="term" value="P:endosome organization"/>
    <property type="evidence" value="ECO:0007669"/>
    <property type="project" value="TreeGrafter"/>
</dbReference>
<dbReference type="Gene3D" id="3.10.20.90">
    <property type="entry name" value="Phosphatidylinositol 3-kinase Catalytic Subunit, Chain A, domain 1"/>
    <property type="match status" value="1"/>
</dbReference>
<feature type="region of interest" description="Disordered" evidence="5">
    <location>
        <begin position="606"/>
        <end position="625"/>
    </location>
</feature>
<feature type="region of interest" description="Disordered" evidence="5">
    <location>
        <begin position="447"/>
        <end position="572"/>
    </location>
</feature>
<proteinExistence type="predicted"/>
<feature type="compositionally biased region" description="Pro residues" evidence="5">
    <location>
        <begin position="373"/>
        <end position="384"/>
    </location>
</feature>
<dbReference type="GO" id="GO:0035973">
    <property type="term" value="P:aggrephagy"/>
    <property type="evidence" value="ECO:0007669"/>
    <property type="project" value="TreeGrafter"/>
</dbReference>
<dbReference type="GO" id="GO:0005080">
    <property type="term" value="F:protein kinase C binding"/>
    <property type="evidence" value="ECO:0007669"/>
    <property type="project" value="TreeGrafter"/>
</dbReference>
<feature type="region of interest" description="Disordered" evidence="5">
    <location>
        <begin position="316"/>
        <end position="403"/>
    </location>
</feature>
<dbReference type="SUPFAM" id="SSF57850">
    <property type="entry name" value="RING/U-box"/>
    <property type="match status" value="4"/>
</dbReference>
<evidence type="ECO:0000259" key="6">
    <source>
        <dbReference type="PROSITE" id="PS50135"/>
    </source>
</evidence>
<accession>A0AAD7EAP9</accession>
<feature type="region of interest" description="Disordered" evidence="5">
    <location>
        <begin position="160"/>
        <end position="218"/>
    </location>
</feature>
<dbReference type="CDD" id="cd02340">
    <property type="entry name" value="ZZ_NBR1_like"/>
    <property type="match status" value="1"/>
</dbReference>
<dbReference type="Pfam" id="PF00564">
    <property type="entry name" value="PB1"/>
    <property type="match status" value="1"/>
</dbReference>
<dbReference type="GO" id="GO:0000423">
    <property type="term" value="P:mitophagy"/>
    <property type="evidence" value="ECO:0007669"/>
    <property type="project" value="TreeGrafter"/>
</dbReference>
<dbReference type="InterPro" id="IPR000270">
    <property type="entry name" value="PB1_dom"/>
</dbReference>
<evidence type="ECO:0000259" key="7">
    <source>
        <dbReference type="PROSITE" id="PS51745"/>
    </source>
</evidence>
<dbReference type="InterPro" id="IPR053793">
    <property type="entry name" value="PB1-like"/>
</dbReference>
<gene>
    <name evidence="8" type="ORF">DFH08DRAFT_901122</name>
</gene>
<evidence type="ECO:0000256" key="4">
    <source>
        <dbReference type="PROSITE-ProRule" id="PRU00228"/>
    </source>
</evidence>
<dbReference type="PANTHER" id="PTHR15090:SF0">
    <property type="entry name" value="SEQUESTOSOME-1"/>
    <property type="match status" value="1"/>
</dbReference>
<evidence type="ECO:0000256" key="1">
    <source>
        <dbReference type="ARBA" id="ARBA00022723"/>
    </source>
</evidence>
<feature type="compositionally biased region" description="Low complexity" evidence="5">
    <location>
        <begin position="606"/>
        <end position="623"/>
    </location>
</feature>
<reference evidence="8" key="1">
    <citation type="submission" date="2023-03" db="EMBL/GenBank/DDBJ databases">
        <title>Massive genome expansion in bonnet fungi (Mycena s.s.) driven by repeated elements and novel gene families across ecological guilds.</title>
        <authorList>
            <consortium name="Lawrence Berkeley National Laboratory"/>
            <person name="Harder C.B."/>
            <person name="Miyauchi S."/>
            <person name="Viragh M."/>
            <person name="Kuo A."/>
            <person name="Thoen E."/>
            <person name="Andreopoulos B."/>
            <person name="Lu D."/>
            <person name="Skrede I."/>
            <person name="Drula E."/>
            <person name="Henrissat B."/>
            <person name="Morin E."/>
            <person name="Kohler A."/>
            <person name="Barry K."/>
            <person name="LaButti K."/>
            <person name="Morin E."/>
            <person name="Salamov A."/>
            <person name="Lipzen A."/>
            <person name="Mereny Z."/>
            <person name="Hegedus B."/>
            <person name="Baldrian P."/>
            <person name="Stursova M."/>
            <person name="Weitz H."/>
            <person name="Taylor A."/>
            <person name="Grigoriev I.V."/>
            <person name="Nagy L.G."/>
            <person name="Martin F."/>
            <person name="Kauserud H."/>
        </authorList>
    </citation>
    <scope>NUCLEOTIDE SEQUENCE</scope>
    <source>
        <strain evidence="8">CBHHK002</strain>
    </source>
</reference>
<organism evidence="8 9">
    <name type="scientific">Mycena albidolilacea</name>
    <dbReference type="NCBI Taxonomy" id="1033008"/>
    <lineage>
        <taxon>Eukaryota</taxon>
        <taxon>Fungi</taxon>
        <taxon>Dikarya</taxon>
        <taxon>Basidiomycota</taxon>
        <taxon>Agaricomycotina</taxon>
        <taxon>Agaricomycetes</taxon>
        <taxon>Agaricomycetidae</taxon>
        <taxon>Agaricales</taxon>
        <taxon>Marasmiineae</taxon>
        <taxon>Mycenaceae</taxon>
        <taxon>Mycena</taxon>
    </lineage>
</organism>
<dbReference type="InterPro" id="IPR000433">
    <property type="entry name" value="Znf_ZZ"/>
</dbReference>
<sequence>MDRELVVKCTFDRWKKRITFGSARNCSYDVLRHRVEQAFSLYATSYAISYKDDDGEVTDITTDSDLTEAIHYFQAGGDDPPLSSAASILSGRSFSRSKITLRVSVTVDYDGPSLSDTSSLASMEEYKNRNGSEQSFSFGAPSVDLDDDSITVSSRDAISRAEQPIHGGGSQGSAKSWDLLSQSSGKPEAGPSTTLRFQSNASDPFSDDQNQTVADRSEDPTAVFERLKFQQSIPDDSSSVQHDNLDDNDRGAAWLRDQNARAIRSMIGIAAPSVSSAVTSIPEEEEEEAELGGALALEQDPRGKYYYTYTSSSASQTRDSYVSSRARDSGYYDDGTNQFQLQPKPRPSSRQLNWLAAQQAVSSQSAHSQTTPAPAPKPKPPPSEDPFRPEVNGHSPDQPYTSDTIPRELLQFLPLNPPAPETLTDCSECGVLLDSIRYVCSICGEKKPASQSNKGKGRSFHTPEYGNGVGGMSHHGHTHHEHGNVGFLDPLASHAHPNNPYGHQHPGSFQAPHEPEYSYPPRPHSSYDATPSSSRQFSSAGSTESLTGSMRHFKPLPRLPEHPGRGSSAFSSQATLVVPSNVRDDPGYELCSGCLEHAGVTHAVEAGLSPGSASPSMSPSSPLDAQRALEWRRLAPKKGQMRHAYHEKVWGHFGWEDVEQDENEIHQCSTCAAVTDHHRYKCVSCKKFNLCRACYSQVHDLHPSHAFFVVPDLQVQSNDGSEFFETVPPDIGPEGEKSLTHPGVRCAHCLLDIVGARFHCAICDSIDICANCESAGLPGNLDSADGGHNSSHILIKIPYPLETDEVQTASRRAIHLWQGRDAASVGHQPQKPSKASSVVSSYARTVIESRLPPDEDHRTFCHGCGNNIVGVRYQCANCPSQPQGFSLCAKCEEHSYTMHDPGHVFFKLPRPVQRPLVSPFAFLPRLYKSPAGPPPGMDPHTYLSTLQHPAALCDRCMSSIPGIWFRCAYCGMDLCDACEAVDTHNDSHCFIVFKSPVDMQALKAFAPIENPPPLIPYPVYR</sequence>
<dbReference type="GO" id="GO:0008270">
    <property type="term" value="F:zinc ion binding"/>
    <property type="evidence" value="ECO:0007669"/>
    <property type="project" value="UniProtKB-KW"/>
</dbReference>
<dbReference type="PANTHER" id="PTHR15090">
    <property type="entry name" value="SEQUESTOSOME 1-RELATED"/>
    <property type="match status" value="1"/>
</dbReference>
<keyword evidence="2 4" id="KW-0863">Zinc-finger</keyword>
<keyword evidence="9" id="KW-1185">Reference proteome</keyword>
<dbReference type="InterPro" id="IPR043145">
    <property type="entry name" value="Znf_ZZ_sf"/>
</dbReference>
<evidence type="ECO:0000256" key="5">
    <source>
        <dbReference type="SAM" id="MobiDB-lite"/>
    </source>
</evidence>
<feature type="compositionally biased region" description="Polar residues" evidence="5">
    <location>
        <begin position="179"/>
        <end position="214"/>
    </location>
</feature>
<feature type="domain" description="ZZ-type" evidence="6">
    <location>
        <begin position="741"/>
        <end position="802"/>
    </location>
</feature>
<dbReference type="InterPro" id="IPR052260">
    <property type="entry name" value="Autophagy_Rcpt_SigReg"/>
</dbReference>
<dbReference type="GO" id="GO:0016235">
    <property type="term" value="C:aggresome"/>
    <property type="evidence" value="ECO:0007669"/>
    <property type="project" value="TreeGrafter"/>
</dbReference>
<dbReference type="AlphaFoldDB" id="A0AAD7EAP9"/>
<keyword evidence="3" id="KW-0862">Zinc</keyword>
<feature type="compositionally biased region" description="Polar residues" evidence="5">
    <location>
        <begin position="527"/>
        <end position="548"/>
    </location>
</feature>
<dbReference type="SMART" id="SM00291">
    <property type="entry name" value="ZnF_ZZ"/>
    <property type="match status" value="4"/>
</dbReference>
<name>A0AAD7EAP9_9AGAR</name>